<proteinExistence type="predicted"/>
<reference evidence="1" key="1">
    <citation type="submission" date="2019-03" db="EMBL/GenBank/DDBJ databases">
        <title>Single cell metagenomics reveals metabolic interactions within the superorganism composed of flagellate Streblomastix strix and complex community of Bacteroidetes bacteria on its surface.</title>
        <authorList>
            <person name="Treitli S.C."/>
            <person name="Kolisko M."/>
            <person name="Husnik F."/>
            <person name="Keeling P."/>
            <person name="Hampl V."/>
        </authorList>
    </citation>
    <scope>NUCLEOTIDE SEQUENCE</scope>
    <source>
        <strain evidence="1">STM</strain>
    </source>
</reference>
<sequence length="32" mass="3843">MVNISEFDDIRPYNDDELPQVYEELAVDPIFR</sequence>
<evidence type="ECO:0000313" key="1">
    <source>
        <dbReference type="EMBL" id="KAA6314007.1"/>
    </source>
</evidence>
<organism evidence="1">
    <name type="scientific">termite gut metagenome</name>
    <dbReference type="NCBI Taxonomy" id="433724"/>
    <lineage>
        <taxon>unclassified sequences</taxon>
        <taxon>metagenomes</taxon>
        <taxon>organismal metagenomes</taxon>
    </lineage>
</organism>
<dbReference type="AlphaFoldDB" id="A0A5J4PWI4"/>
<gene>
    <name evidence="1" type="ORF">EZS27_035311</name>
</gene>
<name>A0A5J4PWI4_9ZZZZ</name>
<dbReference type="EMBL" id="SNRY01005828">
    <property type="protein sequence ID" value="KAA6314007.1"/>
    <property type="molecule type" value="Genomic_DNA"/>
</dbReference>
<comment type="caution">
    <text evidence="1">The sequence shown here is derived from an EMBL/GenBank/DDBJ whole genome shotgun (WGS) entry which is preliminary data.</text>
</comment>
<accession>A0A5J4PWI4</accession>
<protein>
    <submittedName>
        <fullName evidence="1">Uncharacterized protein</fullName>
    </submittedName>
</protein>
<feature type="non-terminal residue" evidence="1">
    <location>
        <position position="32"/>
    </location>
</feature>